<protein>
    <submittedName>
        <fullName evidence="5">Odorant Binding Protein</fullName>
    </submittedName>
</protein>
<dbReference type="EMBL" id="GCVX01000162">
    <property type="protein sequence ID" value="JAI18068.1"/>
    <property type="molecule type" value="Transcribed_RNA"/>
</dbReference>
<name>A0A0K8TUV2_EPIPO</name>
<organism evidence="5">
    <name type="scientific">Epiphyas postvittana</name>
    <name type="common">Light brown apple moth</name>
    <dbReference type="NCBI Taxonomy" id="65032"/>
    <lineage>
        <taxon>Eukaryota</taxon>
        <taxon>Metazoa</taxon>
        <taxon>Ecdysozoa</taxon>
        <taxon>Arthropoda</taxon>
        <taxon>Hexapoda</taxon>
        <taxon>Insecta</taxon>
        <taxon>Pterygota</taxon>
        <taxon>Neoptera</taxon>
        <taxon>Endopterygota</taxon>
        <taxon>Lepidoptera</taxon>
        <taxon>Glossata</taxon>
        <taxon>Ditrysia</taxon>
        <taxon>Tortricoidea</taxon>
        <taxon>Tortricidae</taxon>
        <taxon>Tortricinae</taxon>
        <taxon>Epiphyas</taxon>
    </lineage>
</organism>
<dbReference type="PANTHER" id="PTHR21066:SF9">
    <property type="entry name" value="ODORANT-BINDING PROTEIN 59A"/>
    <property type="match status" value="1"/>
</dbReference>
<evidence type="ECO:0000256" key="1">
    <source>
        <dbReference type="ARBA" id="ARBA00004613"/>
    </source>
</evidence>
<proteinExistence type="inferred from homology"/>
<dbReference type="GO" id="GO:0005576">
    <property type="term" value="C:extracellular region"/>
    <property type="evidence" value="ECO:0007669"/>
    <property type="project" value="UniProtKB-SubCell"/>
</dbReference>
<feature type="signal peptide" evidence="4">
    <location>
        <begin position="1"/>
        <end position="16"/>
    </location>
</feature>
<reference evidence="5" key="1">
    <citation type="journal article" date="2015" name="PLoS ONE">
        <title>The Peripheral Olfactory Repertoire of the Lightbrown Apple Moth, Epiphyas postvittana.</title>
        <authorList>
            <person name="Corcoran J.A."/>
            <person name="Jordan M.D."/>
            <person name="Thrimawithana A.H."/>
            <person name="Crowhurst R.N."/>
            <person name="Newcomb R.D."/>
        </authorList>
    </citation>
    <scope>NUCLEOTIDE SEQUENCE</scope>
</reference>
<dbReference type="PANTHER" id="PTHR21066">
    <property type="entry name" value="ODORANT-BINDING PROTEIN 59A-RELATED"/>
    <property type="match status" value="1"/>
</dbReference>
<evidence type="ECO:0000256" key="4">
    <source>
        <dbReference type="SAM" id="SignalP"/>
    </source>
</evidence>
<accession>A0A0K8TUV2</accession>
<sequence>MYRGCVLFAVLPVIFAQGPPPPPPNLPPNFPPKCLGPPPAVEKPHECCQIPAFFPDEDFAACGFKKLDEDSPDRKPGPPDCSKQLCMLKKYNLIQDEAIDEKGIRQFLDDWSAKNEAFLPAVEVAKERCIGKNLFGPPQICEANKLVFCVSSTLFEQCPTWQGTEGCSTLKEHMDECKAFFPK</sequence>
<keyword evidence="3" id="KW-0964">Secreted</keyword>
<evidence type="ECO:0000256" key="3">
    <source>
        <dbReference type="ARBA" id="ARBA00022525"/>
    </source>
</evidence>
<feature type="chain" id="PRO_5005520558" evidence="4">
    <location>
        <begin position="17"/>
        <end position="183"/>
    </location>
</feature>
<comment type="similarity">
    <text evidence="2">Belongs to the PBP/GOBP family.</text>
</comment>
<evidence type="ECO:0000256" key="2">
    <source>
        <dbReference type="ARBA" id="ARBA00008098"/>
    </source>
</evidence>
<dbReference type="Gene3D" id="1.10.238.270">
    <property type="match status" value="1"/>
</dbReference>
<evidence type="ECO:0000313" key="5">
    <source>
        <dbReference type="EMBL" id="JAI18068.1"/>
    </source>
</evidence>
<keyword evidence="4" id="KW-0732">Signal</keyword>
<dbReference type="InterPro" id="IPR052295">
    <property type="entry name" value="Odorant-binding_protein"/>
</dbReference>
<dbReference type="AlphaFoldDB" id="A0A0K8TUV2"/>
<comment type="subcellular location">
    <subcellularLocation>
        <location evidence="1">Secreted</location>
    </subcellularLocation>
</comment>